<feature type="compositionally biased region" description="Polar residues" evidence="1">
    <location>
        <begin position="210"/>
        <end position="233"/>
    </location>
</feature>
<dbReference type="OrthoDB" id="5379885at2759"/>
<dbReference type="EMBL" id="VIGI01000014">
    <property type="protein sequence ID" value="KAB8291841.1"/>
    <property type="molecule type" value="Genomic_DNA"/>
</dbReference>
<comment type="caution">
    <text evidence="2">The sequence shown here is derived from an EMBL/GenBank/DDBJ whole genome shotgun (WGS) entry which is preliminary data.</text>
</comment>
<gene>
    <name evidence="2" type="ORF">EYC80_006623</name>
</gene>
<dbReference type="Proteomes" id="UP000326757">
    <property type="component" value="Unassembled WGS sequence"/>
</dbReference>
<proteinExistence type="predicted"/>
<feature type="compositionally biased region" description="Basic and acidic residues" evidence="1">
    <location>
        <begin position="588"/>
        <end position="600"/>
    </location>
</feature>
<feature type="compositionally biased region" description="Low complexity" evidence="1">
    <location>
        <begin position="261"/>
        <end position="273"/>
    </location>
</feature>
<feature type="region of interest" description="Disordered" evidence="1">
    <location>
        <begin position="578"/>
        <end position="602"/>
    </location>
</feature>
<protein>
    <recommendedName>
        <fullName evidence="4">PH domain-containing protein</fullName>
    </recommendedName>
</protein>
<feature type="compositionally biased region" description="Low complexity" evidence="1">
    <location>
        <begin position="478"/>
        <end position="493"/>
    </location>
</feature>
<feature type="compositionally biased region" description="Acidic residues" evidence="1">
    <location>
        <begin position="405"/>
        <end position="417"/>
    </location>
</feature>
<name>A0A5N6JUZ6_MONLA</name>
<sequence>MILIEGFMLVPPERGTIIGRALWKPRYVVLGTGAHLHTQTDILEKSNSKKGKSIKTTSSKPSLADLGKSSEDGLFISIYKSKGDWEYIAQHPISAFKSCEIRSLSHKKQATPLPTLMLEMKPDSISEKQRKRRSSRTGGLTSNKDAQWADTLLFRSVPEDRNNIYDWQITIKPRLQQVDDFEETPMSPMSPLSPIFTSFTNPFSPRETRPSSQNGKQEQQSRLPLQSTNPHSQMQKERPSALISPSPSIRSHRSDLSSQASSSHPPTTFTSTHAQNYNNTTLPNDLPSPVSVSGYDNFIEGWTSAQGRSSALSHHTRGSNSIASAIGPSLTSAITTSPGPRETILDRAFQMRCIPGSERLQDKDEEKISSIARFEALMRENDARLLQRSATSATDSYGRCKPGWELEEESEESDNEDPGSKFLEQLDSHDVLMPTPAQRALDYIAGRQTQTSSSNARPISPTSPIPFMNRDAMNALHSGSSSTNQSFSSTTNGLRPRTGTTSNHMRRNSRPSSLALPPRSISTTAVPTSKDGGGGNTGLTSSKAEKDDRRSSISTKRLSFQEFTRRLSSTSSLLLVQTNASSNSGRGDSFRERDDSRRGSVSDYGLESSVEFTEGVFEEKRGVRSSNGLSLRGGDGQTLDRDTNKRCAGGFRQMGVFGDEDHGMAFILWIFNIHSFSYNLRYLIMEERKSDGLFFRGMKMKWIFIQRIR</sequence>
<dbReference type="AlphaFoldDB" id="A0A5N6JUZ6"/>
<reference evidence="2 3" key="1">
    <citation type="submission" date="2019-06" db="EMBL/GenBank/DDBJ databases">
        <title>Genome Sequence of the Brown Rot Fungal Pathogen Monilinia laxa.</title>
        <authorList>
            <person name="De Miccolis Angelini R.M."/>
            <person name="Landi L."/>
            <person name="Abate D."/>
            <person name="Pollastro S."/>
            <person name="Romanazzi G."/>
            <person name="Faretra F."/>
        </authorList>
    </citation>
    <scope>NUCLEOTIDE SEQUENCE [LARGE SCALE GENOMIC DNA]</scope>
    <source>
        <strain evidence="2 3">Mlax316</strain>
    </source>
</reference>
<evidence type="ECO:0000313" key="2">
    <source>
        <dbReference type="EMBL" id="KAB8291841.1"/>
    </source>
</evidence>
<accession>A0A5N6JUZ6</accession>
<evidence type="ECO:0000256" key="1">
    <source>
        <dbReference type="SAM" id="MobiDB-lite"/>
    </source>
</evidence>
<feature type="region of interest" description="Disordered" evidence="1">
    <location>
        <begin position="448"/>
        <end position="553"/>
    </location>
</feature>
<keyword evidence="3" id="KW-1185">Reference proteome</keyword>
<feature type="region of interest" description="Disordered" evidence="1">
    <location>
        <begin position="182"/>
        <end position="288"/>
    </location>
</feature>
<evidence type="ECO:0008006" key="4">
    <source>
        <dbReference type="Google" id="ProtNLM"/>
    </source>
</evidence>
<evidence type="ECO:0000313" key="3">
    <source>
        <dbReference type="Proteomes" id="UP000326757"/>
    </source>
</evidence>
<feature type="compositionally biased region" description="Polar residues" evidence="1">
    <location>
        <begin position="448"/>
        <end position="462"/>
    </location>
</feature>
<feature type="compositionally biased region" description="Low complexity" evidence="1">
    <location>
        <begin position="510"/>
        <end position="520"/>
    </location>
</feature>
<feature type="region of interest" description="Disordered" evidence="1">
    <location>
        <begin position="389"/>
        <end position="422"/>
    </location>
</feature>
<organism evidence="2 3">
    <name type="scientific">Monilinia laxa</name>
    <name type="common">Brown rot fungus</name>
    <name type="synonym">Sclerotinia laxa</name>
    <dbReference type="NCBI Taxonomy" id="61186"/>
    <lineage>
        <taxon>Eukaryota</taxon>
        <taxon>Fungi</taxon>
        <taxon>Dikarya</taxon>
        <taxon>Ascomycota</taxon>
        <taxon>Pezizomycotina</taxon>
        <taxon>Leotiomycetes</taxon>
        <taxon>Helotiales</taxon>
        <taxon>Sclerotiniaceae</taxon>
        <taxon>Monilinia</taxon>
    </lineage>
</organism>
<feature type="compositionally biased region" description="Polar residues" evidence="1">
    <location>
        <begin position="274"/>
        <end position="283"/>
    </location>
</feature>
<feature type="region of interest" description="Disordered" evidence="1">
    <location>
        <begin position="112"/>
        <end position="143"/>
    </location>
</feature>